<evidence type="ECO:0000313" key="2">
    <source>
        <dbReference type="Proteomes" id="UP000824890"/>
    </source>
</evidence>
<keyword evidence="2" id="KW-1185">Reference proteome</keyword>
<reference evidence="1 2" key="1">
    <citation type="submission" date="2021-05" db="EMBL/GenBank/DDBJ databases">
        <title>Genome Assembly of Synthetic Allotetraploid Brassica napus Reveals Homoeologous Exchanges between Subgenomes.</title>
        <authorList>
            <person name="Davis J.T."/>
        </authorList>
    </citation>
    <scope>NUCLEOTIDE SEQUENCE [LARGE SCALE GENOMIC DNA]</scope>
    <source>
        <strain evidence="2">cv. Da-Ae</strain>
        <tissue evidence="1">Seedling</tissue>
    </source>
</reference>
<comment type="caution">
    <text evidence="1">The sequence shown here is derived from an EMBL/GenBank/DDBJ whole genome shotgun (WGS) entry which is preliminary data.</text>
</comment>
<sequence>LKFVSSTTYSYTSILDNILRGVGEMLCYYSLLIDGLDILDQWSANVEYNSMPLLINDGCRSSY</sequence>
<protein>
    <submittedName>
        <fullName evidence="1">Uncharacterized protein</fullName>
    </submittedName>
</protein>
<dbReference type="EMBL" id="JAGKQM010000001">
    <property type="protein sequence ID" value="KAH0941783.1"/>
    <property type="molecule type" value="Genomic_DNA"/>
</dbReference>
<dbReference type="Proteomes" id="UP000824890">
    <property type="component" value="Unassembled WGS sequence"/>
</dbReference>
<proteinExistence type="predicted"/>
<evidence type="ECO:0000313" key="1">
    <source>
        <dbReference type="EMBL" id="KAH0941783.1"/>
    </source>
</evidence>
<feature type="non-terminal residue" evidence="1">
    <location>
        <position position="1"/>
    </location>
</feature>
<gene>
    <name evidence="1" type="ORF">HID58_001420</name>
</gene>
<name>A0ABQ8EM36_BRANA</name>
<accession>A0ABQ8EM36</accession>
<organism evidence="1 2">
    <name type="scientific">Brassica napus</name>
    <name type="common">Rape</name>
    <dbReference type="NCBI Taxonomy" id="3708"/>
    <lineage>
        <taxon>Eukaryota</taxon>
        <taxon>Viridiplantae</taxon>
        <taxon>Streptophyta</taxon>
        <taxon>Embryophyta</taxon>
        <taxon>Tracheophyta</taxon>
        <taxon>Spermatophyta</taxon>
        <taxon>Magnoliopsida</taxon>
        <taxon>eudicotyledons</taxon>
        <taxon>Gunneridae</taxon>
        <taxon>Pentapetalae</taxon>
        <taxon>rosids</taxon>
        <taxon>malvids</taxon>
        <taxon>Brassicales</taxon>
        <taxon>Brassicaceae</taxon>
        <taxon>Brassiceae</taxon>
        <taxon>Brassica</taxon>
    </lineage>
</organism>